<gene>
    <name evidence="4" type="ORF">NIASO_19465</name>
</gene>
<reference evidence="4 5" key="1">
    <citation type="submission" date="2013-12" db="EMBL/GenBank/DDBJ databases">
        <authorList>
            <consortium name="DOE Joint Genome Institute"/>
            <person name="Eisen J."/>
            <person name="Huntemann M."/>
            <person name="Han J."/>
            <person name="Chen A."/>
            <person name="Kyrpides N."/>
            <person name="Mavromatis K."/>
            <person name="Markowitz V."/>
            <person name="Palaniappan K."/>
            <person name="Ivanova N."/>
            <person name="Schaumberg A."/>
            <person name="Pati A."/>
            <person name="Liolios K."/>
            <person name="Nordberg H.P."/>
            <person name="Cantor M.N."/>
            <person name="Hua S.X."/>
            <person name="Woyke T."/>
        </authorList>
    </citation>
    <scope>NUCLEOTIDE SEQUENCE [LARGE SCALE GENOMIC DNA]</scope>
    <source>
        <strain evidence="5">DSM 19437</strain>
    </source>
</reference>
<dbReference type="OrthoDB" id="9811413at2"/>
<feature type="binding site" evidence="3">
    <location>
        <position position="141"/>
    </location>
    <ligand>
        <name>a divalent metal cation</name>
        <dbReference type="ChEBI" id="CHEBI:60240"/>
    </ligand>
</feature>
<dbReference type="PANTHER" id="PTHR37302">
    <property type="entry name" value="SLR1116 PROTEIN"/>
    <property type="match status" value="1"/>
</dbReference>
<dbReference type="PANTHER" id="PTHR37302:SF3">
    <property type="entry name" value="DAMAGE-INDUCIBLE PROTEIN DINB"/>
    <property type="match status" value="1"/>
</dbReference>
<evidence type="ECO:0000313" key="5">
    <source>
        <dbReference type="Proteomes" id="UP000003586"/>
    </source>
</evidence>
<accession>W0F4P7</accession>
<dbReference type="eggNOG" id="COG2318">
    <property type="taxonomic scope" value="Bacteria"/>
</dbReference>
<dbReference type="InterPro" id="IPR007837">
    <property type="entry name" value="DinB"/>
</dbReference>
<dbReference type="Pfam" id="PF05163">
    <property type="entry name" value="DinB"/>
    <property type="match status" value="1"/>
</dbReference>
<organism evidence="4 5">
    <name type="scientific">Niabella soli DSM 19437</name>
    <dbReference type="NCBI Taxonomy" id="929713"/>
    <lineage>
        <taxon>Bacteria</taxon>
        <taxon>Pseudomonadati</taxon>
        <taxon>Bacteroidota</taxon>
        <taxon>Chitinophagia</taxon>
        <taxon>Chitinophagales</taxon>
        <taxon>Chitinophagaceae</taxon>
        <taxon>Niabella</taxon>
    </lineage>
</organism>
<dbReference type="HOGENOM" id="CLU_101283_1_1_10"/>
<dbReference type="SUPFAM" id="SSF109854">
    <property type="entry name" value="DinB/YfiT-like putative metalloenzymes"/>
    <property type="match status" value="1"/>
</dbReference>
<feature type="binding site" evidence="3">
    <location>
        <position position="137"/>
    </location>
    <ligand>
        <name>a divalent metal cation</name>
        <dbReference type="ChEBI" id="CHEBI:60240"/>
    </ligand>
</feature>
<dbReference type="STRING" id="929713.NIASO_19465"/>
<protein>
    <submittedName>
        <fullName evidence="4">DNA damage-inducible protein DinB</fullName>
    </submittedName>
</protein>
<dbReference type="Proteomes" id="UP000003586">
    <property type="component" value="Chromosome"/>
</dbReference>
<keyword evidence="2 3" id="KW-0479">Metal-binding</keyword>
<name>W0F4P7_9BACT</name>
<keyword evidence="5" id="KW-1185">Reference proteome</keyword>
<comment type="similarity">
    <text evidence="1">Belongs to the DinB family.</text>
</comment>
<dbReference type="AlphaFoldDB" id="W0F4P7"/>
<dbReference type="GO" id="GO:0046872">
    <property type="term" value="F:metal ion binding"/>
    <property type="evidence" value="ECO:0007669"/>
    <property type="project" value="UniProtKB-KW"/>
</dbReference>
<proteinExistence type="inferred from homology"/>
<dbReference type="KEGG" id="nso:NIASO_19465"/>
<feature type="binding site" evidence="3">
    <location>
        <position position="54"/>
    </location>
    <ligand>
        <name>a divalent metal cation</name>
        <dbReference type="ChEBI" id="CHEBI:60240"/>
    </ligand>
</feature>
<evidence type="ECO:0000256" key="3">
    <source>
        <dbReference type="PIRSR" id="PIRSR607837-1"/>
    </source>
</evidence>
<evidence type="ECO:0000256" key="1">
    <source>
        <dbReference type="ARBA" id="ARBA00008635"/>
    </source>
</evidence>
<evidence type="ECO:0000256" key="2">
    <source>
        <dbReference type="ARBA" id="ARBA00022723"/>
    </source>
</evidence>
<sequence>MSKIIMTKQYFKELAAFNEWANTLACGWIDQLTDEQWNRTVVSSFTSIRDTVLHMISAENAWVERFQKRSEVRWLQTAFEGSKAAHVALWKQTSAAFQTFIEGFDEALLYTPLDFKRQNGEAHSIPYYQLFAHVVNHATYHRGQLVTLLRQVGFTGVQSTDLMGFYRLAQQRTESSSE</sequence>
<dbReference type="EMBL" id="CP007035">
    <property type="protein sequence ID" value="AHF16768.1"/>
    <property type="molecule type" value="Genomic_DNA"/>
</dbReference>
<evidence type="ECO:0000313" key="4">
    <source>
        <dbReference type="EMBL" id="AHF16768.1"/>
    </source>
</evidence>
<dbReference type="Gene3D" id="1.20.120.450">
    <property type="entry name" value="dinb family like domain"/>
    <property type="match status" value="1"/>
</dbReference>
<dbReference type="InterPro" id="IPR034660">
    <property type="entry name" value="DinB/YfiT-like"/>
</dbReference>